<dbReference type="AlphaFoldDB" id="A0A0G4H7D2"/>
<gene>
    <name evidence="9" type="ORF">Vbra_19787</name>
</gene>
<feature type="transmembrane region" description="Helical" evidence="8">
    <location>
        <begin position="109"/>
        <end position="132"/>
    </location>
</feature>
<protein>
    <recommendedName>
        <fullName evidence="11">Purine permease</fullName>
    </recommendedName>
</protein>
<evidence type="ECO:0000256" key="4">
    <source>
        <dbReference type="ARBA" id="ARBA00022692"/>
    </source>
</evidence>
<keyword evidence="5 8" id="KW-1133">Transmembrane helix</keyword>
<evidence type="ECO:0000256" key="2">
    <source>
        <dbReference type="ARBA" id="ARBA00008821"/>
    </source>
</evidence>
<comment type="subcellular location">
    <subcellularLocation>
        <location evidence="1">Membrane</location>
        <topology evidence="1">Multi-pass membrane protein</topology>
    </subcellularLocation>
</comment>
<evidence type="ECO:0000256" key="1">
    <source>
        <dbReference type="ARBA" id="ARBA00004141"/>
    </source>
</evidence>
<dbReference type="PhylomeDB" id="A0A0G4H7D2"/>
<keyword evidence="6 8" id="KW-0472">Membrane</keyword>
<evidence type="ECO:0000313" key="10">
    <source>
        <dbReference type="Proteomes" id="UP000041254"/>
    </source>
</evidence>
<dbReference type="InterPro" id="IPR006042">
    <property type="entry name" value="Xan_ur_permease"/>
</dbReference>
<evidence type="ECO:0000256" key="8">
    <source>
        <dbReference type="SAM" id="Phobius"/>
    </source>
</evidence>
<organism evidence="9 10">
    <name type="scientific">Vitrella brassicaformis (strain CCMP3155)</name>
    <dbReference type="NCBI Taxonomy" id="1169540"/>
    <lineage>
        <taxon>Eukaryota</taxon>
        <taxon>Sar</taxon>
        <taxon>Alveolata</taxon>
        <taxon>Colpodellida</taxon>
        <taxon>Vitrellaceae</taxon>
        <taxon>Vitrella</taxon>
    </lineage>
</organism>
<feature type="transmembrane region" description="Helical" evidence="8">
    <location>
        <begin position="302"/>
        <end position="321"/>
    </location>
</feature>
<dbReference type="Pfam" id="PF00860">
    <property type="entry name" value="Xan_ur_permease"/>
    <property type="match status" value="1"/>
</dbReference>
<comment type="similarity">
    <text evidence="2">Belongs to the nucleobase:cation symporter-2 (NCS2) (TC 2.A.40) family.</text>
</comment>
<feature type="region of interest" description="Disordered" evidence="7">
    <location>
        <begin position="557"/>
        <end position="612"/>
    </location>
</feature>
<evidence type="ECO:0000256" key="5">
    <source>
        <dbReference type="ARBA" id="ARBA00022989"/>
    </source>
</evidence>
<dbReference type="InterPro" id="IPR006043">
    <property type="entry name" value="NCS2"/>
</dbReference>
<accession>A0A0G4H7D2</accession>
<name>A0A0G4H7D2_VITBC</name>
<reference evidence="9 10" key="1">
    <citation type="submission" date="2014-11" db="EMBL/GenBank/DDBJ databases">
        <authorList>
            <person name="Zhu J."/>
            <person name="Qi W."/>
            <person name="Song R."/>
        </authorList>
    </citation>
    <scope>NUCLEOTIDE SEQUENCE [LARGE SCALE GENOMIC DNA]</scope>
</reference>
<dbReference type="Proteomes" id="UP000041254">
    <property type="component" value="Unassembled WGS sequence"/>
</dbReference>
<keyword evidence="4 8" id="KW-0812">Transmembrane</keyword>
<feature type="transmembrane region" description="Helical" evidence="8">
    <location>
        <begin position="385"/>
        <end position="403"/>
    </location>
</feature>
<feature type="transmembrane region" description="Helical" evidence="8">
    <location>
        <begin position="209"/>
        <end position="229"/>
    </location>
</feature>
<dbReference type="InParanoid" id="A0A0G4H7D2"/>
<feature type="transmembrane region" description="Helical" evidence="8">
    <location>
        <begin position="144"/>
        <end position="163"/>
    </location>
</feature>
<dbReference type="STRING" id="1169540.A0A0G4H7D2"/>
<keyword evidence="10" id="KW-1185">Reference proteome</keyword>
<evidence type="ECO:0000256" key="7">
    <source>
        <dbReference type="SAM" id="MobiDB-lite"/>
    </source>
</evidence>
<dbReference type="NCBIfam" id="TIGR00801">
    <property type="entry name" value="ncs2"/>
    <property type="match status" value="1"/>
</dbReference>
<dbReference type="EMBL" id="CDMY01001052">
    <property type="protein sequence ID" value="CEM39816.1"/>
    <property type="molecule type" value="Genomic_DNA"/>
</dbReference>
<sequence>MGAFWQTCGCGKKAPAAAADGNLDKQKSKLRTFIGPDEPIGWHLAAFYGVQHVLAMFGGLITPATLIALNTGNAGEIPYLISMALLTSGFSTIWQVAQLKTKPLPGFPLGICVGTGMLSVMGSSFTWVTLSGAVDTALPPEKRLAAIMCASLVCWFPEAIIAFCPEKARKIFPPIVTGSVVFMIGLGLLNVGINYWAGNVGPFDAYGTPQSWGLGLFTFSLVLACYILGQRPGLGLLKTGSITFGLVGGYIFATFFGSKTCSASPTWGCTGYLDLNPYTNGIAEAQVFTYPIPFKYGWAWDWGLFLPFLVAYVVSAVESIGDISATSKYSRLPTAGPEFNRRVQGGLLSDGLASMFASIFTAFPNTTFSQNNGVIAMTGVASRRAGYACGVILMFLGLFGNFSKAVALMPWPVLGAAVTVCFGLVMNAGLAIVSKGGFTPRKMMTLACCVGISAGIKFAHSSHPNSRAAWNCPGADTGDYDMTAISGLDIAVRYRRFKDADGEPVCVERELSSLALTFWRAAYLLISNELCLTLIIAATLNVILPKSDEDYENDRLMEEDDNASESEVSSHEATPAKLANLKGSESEMTEAPLKATPPGHTPPDSEHTAVQV</sequence>
<feature type="transmembrane region" description="Helical" evidence="8">
    <location>
        <begin position="409"/>
        <end position="431"/>
    </location>
</feature>
<evidence type="ECO:0000313" key="9">
    <source>
        <dbReference type="EMBL" id="CEM39816.1"/>
    </source>
</evidence>
<dbReference type="VEuPathDB" id="CryptoDB:Vbra_19787"/>
<keyword evidence="3" id="KW-0813">Transport</keyword>
<feature type="transmembrane region" description="Helical" evidence="8">
    <location>
        <begin position="77"/>
        <end position="97"/>
    </location>
</feature>
<dbReference type="PANTHER" id="PTHR42810:SF2">
    <property type="entry name" value="PURINE PERMEASE C1399.01C-RELATED"/>
    <property type="match status" value="1"/>
</dbReference>
<dbReference type="OrthoDB" id="10258708at2759"/>
<dbReference type="PANTHER" id="PTHR42810">
    <property type="entry name" value="PURINE PERMEASE C1399.01C-RELATED"/>
    <property type="match status" value="1"/>
</dbReference>
<feature type="transmembrane region" description="Helical" evidence="8">
    <location>
        <begin position="236"/>
        <end position="257"/>
    </location>
</feature>
<feature type="transmembrane region" description="Helical" evidence="8">
    <location>
        <begin position="175"/>
        <end position="197"/>
    </location>
</feature>
<proteinExistence type="inferred from homology"/>
<evidence type="ECO:0000256" key="6">
    <source>
        <dbReference type="ARBA" id="ARBA00023136"/>
    </source>
</evidence>
<evidence type="ECO:0000256" key="3">
    <source>
        <dbReference type="ARBA" id="ARBA00022448"/>
    </source>
</evidence>
<dbReference type="GO" id="GO:0005886">
    <property type="term" value="C:plasma membrane"/>
    <property type="evidence" value="ECO:0007669"/>
    <property type="project" value="UniProtKB-ARBA"/>
</dbReference>
<evidence type="ECO:0008006" key="11">
    <source>
        <dbReference type="Google" id="ProtNLM"/>
    </source>
</evidence>
<feature type="compositionally biased region" description="Basic and acidic residues" evidence="7">
    <location>
        <begin position="603"/>
        <end position="612"/>
    </location>
</feature>
<dbReference type="GO" id="GO:0042907">
    <property type="term" value="F:xanthine transmembrane transporter activity"/>
    <property type="evidence" value="ECO:0007669"/>
    <property type="project" value="TreeGrafter"/>
</dbReference>